<sequence length="182" mass="20651">MFACLEQEQAVLWLLVTWRPIRTLKTARHSALSTWKSAIGLVTWLAKMPCNWTEVSPESSWLIMQLLQNCSATPFLLSLCVCPPLLSIQEHPRMTWLVAVRLGLSDSTLRDSTRLQGLGPLIPFKHCTDIGSPPANFHRDTDWFRDIIHTFRLHLGSSRWTTWNASLSSDRNGAIQTCTAHN</sequence>
<dbReference type="EMBL" id="JBAWTH010000040">
    <property type="protein sequence ID" value="KAL2283921.1"/>
    <property type="molecule type" value="Genomic_DNA"/>
</dbReference>
<gene>
    <name evidence="1" type="ORF">FJTKL_09673</name>
</gene>
<evidence type="ECO:0000313" key="1">
    <source>
        <dbReference type="EMBL" id="KAL2283921.1"/>
    </source>
</evidence>
<keyword evidence="2" id="KW-1185">Reference proteome</keyword>
<comment type="caution">
    <text evidence="1">The sequence shown here is derived from an EMBL/GenBank/DDBJ whole genome shotgun (WGS) entry which is preliminary data.</text>
</comment>
<dbReference type="Proteomes" id="UP001600888">
    <property type="component" value="Unassembled WGS sequence"/>
</dbReference>
<proteinExistence type="predicted"/>
<organism evidence="1 2">
    <name type="scientific">Diaporthe vaccinii</name>
    <dbReference type="NCBI Taxonomy" id="105482"/>
    <lineage>
        <taxon>Eukaryota</taxon>
        <taxon>Fungi</taxon>
        <taxon>Dikarya</taxon>
        <taxon>Ascomycota</taxon>
        <taxon>Pezizomycotina</taxon>
        <taxon>Sordariomycetes</taxon>
        <taxon>Sordariomycetidae</taxon>
        <taxon>Diaporthales</taxon>
        <taxon>Diaporthaceae</taxon>
        <taxon>Diaporthe</taxon>
        <taxon>Diaporthe eres species complex</taxon>
    </lineage>
</organism>
<accession>A0ABR4ENA3</accession>
<reference evidence="1 2" key="1">
    <citation type="submission" date="2024-03" db="EMBL/GenBank/DDBJ databases">
        <title>A high-quality draft genome sequence of Diaporthe vaccinii, a causative agent of upright dieback and viscid rot disease in cranberry plants.</title>
        <authorList>
            <person name="Sarrasin M."/>
            <person name="Lang B.F."/>
            <person name="Burger G."/>
        </authorList>
    </citation>
    <scope>NUCLEOTIDE SEQUENCE [LARGE SCALE GENOMIC DNA]</scope>
    <source>
        <strain evidence="1 2">IS7</strain>
    </source>
</reference>
<evidence type="ECO:0000313" key="2">
    <source>
        <dbReference type="Proteomes" id="UP001600888"/>
    </source>
</evidence>
<protein>
    <submittedName>
        <fullName evidence="1">Uncharacterized protein</fullName>
    </submittedName>
</protein>
<name>A0ABR4ENA3_9PEZI</name>